<organism evidence="1 2">
    <name type="scientific">Nitrosopumilus zosterae</name>
    <dbReference type="NCBI Taxonomy" id="718286"/>
    <lineage>
        <taxon>Archaea</taxon>
        <taxon>Nitrososphaerota</taxon>
        <taxon>Nitrososphaeria</taxon>
        <taxon>Nitrosopumilales</taxon>
        <taxon>Nitrosopumilaceae</taxon>
        <taxon>Nitrosopumilus</taxon>
    </lineage>
</organism>
<dbReference type="GeneID" id="76208885"/>
<comment type="caution">
    <text evidence="1">The sequence shown here is derived from an EMBL/GenBank/DDBJ whole genome shotgun (WGS) entry which is preliminary data.</text>
</comment>
<gene>
    <name evidence="1" type="ORF">NZNM25_07910</name>
</gene>
<name>A0A2S2KQN9_9ARCH</name>
<sequence>MKTRLLTVIIVMVVGSSVMVFADVVLQLKYQINNDLNPDNYVCWNSEHLLVERPNGKFACITPYMMIKLNWQPYKHEYYIFDVLKDNSVYAVFALDSNAVVSEIRYDVDLHSLIVDMPRNNSGKLFIEIPRDLLDAKLVRCDEVSEDPSDWDFFVLVDGEEVAFEEVFTTDDYRALEILYKKNSKQIEIVDACLI</sequence>
<evidence type="ECO:0000313" key="1">
    <source>
        <dbReference type="EMBL" id="GBH34000.1"/>
    </source>
</evidence>
<accession>A0A2S2KQN9</accession>
<reference evidence="1 2" key="1">
    <citation type="submission" date="2018-05" db="EMBL/GenBank/DDBJ databases">
        <title>genome sequencing of Nitrosopumilus sp. NM25.</title>
        <authorList>
            <person name="Mori K."/>
            <person name="Nakagawa T."/>
        </authorList>
    </citation>
    <scope>NUCLEOTIDE SEQUENCE [LARGE SCALE GENOMIC DNA]</scope>
    <source>
        <strain evidence="1 2">NM25</strain>
    </source>
</reference>
<dbReference type="Proteomes" id="UP000245829">
    <property type="component" value="Unassembled WGS sequence"/>
</dbReference>
<keyword evidence="2" id="KW-1185">Reference proteome</keyword>
<dbReference type="EMBL" id="BGKI01000004">
    <property type="protein sequence ID" value="GBH34000.1"/>
    <property type="molecule type" value="Genomic_DNA"/>
</dbReference>
<dbReference type="AlphaFoldDB" id="A0A2S2KQN9"/>
<proteinExistence type="predicted"/>
<dbReference type="RefSeq" id="WP_109876646.1">
    <property type="nucleotide sequence ID" value="NZ_AP026695.1"/>
</dbReference>
<evidence type="ECO:0000313" key="2">
    <source>
        <dbReference type="Proteomes" id="UP000245829"/>
    </source>
</evidence>
<protein>
    <submittedName>
        <fullName evidence="1">Uncharacterized protein</fullName>
    </submittedName>
</protein>